<feature type="signal peptide" evidence="1">
    <location>
        <begin position="1"/>
        <end position="18"/>
    </location>
</feature>
<keyword evidence="3" id="KW-1185">Reference proteome</keyword>
<accession>A0A137P3K7</accession>
<feature type="chain" id="PRO_5007294396" evidence="1">
    <location>
        <begin position="19"/>
        <end position="183"/>
    </location>
</feature>
<evidence type="ECO:0000256" key="1">
    <source>
        <dbReference type="SAM" id="SignalP"/>
    </source>
</evidence>
<organism evidence="2 3">
    <name type="scientific">Conidiobolus coronatus (strain ATCC 28846 / CBS 209.66 / NRRL 28638)</name>
    <name type="common">Delacroixia coronata</name>
    <dbReference type="NCBI Taxonomy" id="796925"/>
    <lineage>
        <taxon>Eukaryota</taxon>
        <taxon>Fungi</taxon>
        <taxon>Fungi incertae sedis</taxon>
        <taxon>Zoopagomycota</taxon>
        <taxon>Entomophthoromycotina</taxon>
        <taxon>Entomophthoromycetes</taxon>
        <taxon>Entomophthorales</taxon>
        <taxon>Ancylistaceae</taxon>
        <taxon>Conidiobolus</taxon>
    </lineage>
</organism>
<proteinExistence type="predicted"/>
<keyword evidence="1" id="KW-0732">Signal</keyword>
<name>A0A137P3K7_CONC2</name>
<gene>
    <name evidence="2" type="ORF">CONCODRAFT_85806</name>
</gene>
<dbReference type="AlphaFoldDB" id="A0A137P3K7"/>
<dbReference type="EMBL" id="KQ964529">
    <property type="protein sequence ID" value="KXN69605.1"/>
    <property type="molecule type" value="Genomic_DNA"/>
</dbReference>
<dbReference type="Proteomes" id="UP000070444">
    <property type="component" value="Unassembled WGS sequence"/>
</dbReference>
<sequence>MKFINIATSALIAGSALAAPTRHGNHGGHRNVAHHNTARHAAYSRAEEQKVASKEQEPFFVRPIDLASFIVPKDIYNTIQELAKIPEKDFVSGANELVQKLQTILDISFDFTLRVELLDDKSRAELEKWIDEVAPEYENFTLQELESKKDQVIDDLLELADIVYKDEVPELLEELEKKFPNTI</sequence>
<protein>
    <submittedName>
        <fullName evidence="2">Uncharacterized protein</fullName>
    </submittedName>
</protein>
<reference evidence="2 3" key="1">
    <citation type="journal article" date="2015" name="Genome Biol. Evol.">
        <title>Phylogenomic analyses indicate that early fungi evolved digesting cell walls of algal ancestors of land plants.</title>
        <authorList>
            <person name="Chang Y."/>
            <person name="Wang S."/>
            <person name="Sekimoto S."/>
            <person name="Aerts A.L."/>
            <person name="Choi C."/>
            <person name="Clum A."/>
            <person name="LaButti K.M."/>
            <person name="Lindquist E.A."/>
            <person name="Yee Ngan C."/>
            <person name="Ohm R.A."/>
            <person name="Salamov A.A."/>
            <person name="Grigoriev I.V."/>
            <person name="Spatafora J.W."/>
            <person name="Berbee M.L."/>
        </authorList>
    </citation>
    <scope>NUCLEOTIDE SEQUENCE [LARGE SCALE GENOMIC DNA]</scope>
    <source>
        <strain evidence="2 3">NRRL 28638</strain>
    </source>
</reference>
<evidence type="ECO:0000313" key="2">
    <source>
        <dbReference type="EMBL" id="KXN69605.1"/>
    </source>
</evidence>
<evidence type="ECO:0000313" key="3">
    <source>
        <dbReference type="Proteomes" id="UP000070444"/>
    </source>
</evidence>